<dbReference type="PANTHER" id="PTHR32347">
    <property type="entry name" value="EFFLUX SYSTEM COMPONENT YKNX-RELATED"/>
    <property type="match status" value="1"/>
</dbReference>
<dbReference type="Gene3D" id="2.40.420.20">
    <property type="match status" value="1"/>
</dbReference>
<name>A0A561T062_9PSEU</name>
<feature type="region of interest" description="Disordered" evidence="4">
    <location>
        <begin position="161"/>
        <end position="215"/>
    </location>
</feature>
<comment type="subcellular location">
    <subcellularLocation>
        <location evidence="1">Cell envelope</location>
    </subcellularLocation>
</comment>
<dbReference type="Proteomes" id="UP000321261">
    <property type="component" value="Unassembled WGS sequence"/>
</dbReference>
<feature type="compositionally biased region" description="Basic and acidic residues" evidence="4">
    <location>
        <begin position="161"/>
        <end position="172"/>
    </location>
</feature>
<proteinExistence type="predicted"/>
<dbReference type="PROSITE" id="PS51257">
    <property type="entry name" value="PROKAR_LIPOPROTEIN"/>
    <property type="match status" value="1"/>
</dbReference>
<dbReference type="Gene3D" id="2.40.50.100">
    <property type="match status" value="1"/>
</dbReference>
<reference evidence="5 6" key="1">
    <citation type="submission" date="2019-06" db="EMBL/GenBank/DDBJ databases">
        <title>Sequencing the genomes of 1000 actinobacteria strains.</title>
        <authorList>
            <person name="Klenk H.-P."/>
        </authorList>
    </citation>
    <scope>NUCLEOTIDE SEQUENCE [LARGE SCALE GENOMIC DNA]</scope>
    <source>
        <strain evidence="5 6">DSM 45671</strain>
    </source>
</reference>
<evidence type="ECO:0000256" key="3">
    <source>
        <dbReference type="SAM" id="Coils"/>
    </source>
</evidence>
<dbReference type="SUPFAM" id="SSF111369">
    <property type="entry name" value="HlyD-like secretion proteins"/>
    <property type="match status" value="1"/>
</dbReference>
<gene>
    <name evidence="5" type="ORF">FHX44_116446</name>
</gene>
<dbReference type="InterPro" id="IPR050465">
    <property type="entry name" value="UPF0194_transport"/>
</dbReference>
<dbReference type="EMBL" id="VIWU01000001">
    <property type="protein sequence ID" value="TWF80503.1"/>
    <property type="molecule type" value="Genomic_DNA"/>
</dbReference>
<evidence type="ECO:0000256" key="2">
    <source>
        <dbReference type="ARBA" id="ARBA00023054"/>
    </source>
</evidence>
<keyword evidence="2 3" id="KW-0175">Coiled coil</keyword>
<protein>
    <submittedName>
        <fullName evidence="5">HlyD family secretion protein</fullName>
    </submittedName>
</protein>
<comment type="caution">
    <text evidence="5">The sequence shown here is derived from an EMBL/GenBank/DDBJ whole genome shotgun (WGS) entry which is preliminary data.</text>
</comment>
<organism evidence="5 6">
    <name type="scientific">Pseudonocardia hierapolitana</name>
    <dbReference type="NCBI Taxonomy" id="1128676"/>
    <lineage>
        <taxon>Bacteria</taxon>
        <taxon>Bacillati</taxon>
        <taxon>Actinomycetota</taxon>
        <taxon>Actinomycetes</taxon>
        <taxon>Pseudonocardiales</taxon>
        <taxon>Pseudonocardiaceae</taxon>
        <taxon>Pseudonocardia</taxon>
    </lineage>
</organism>
<keyword evidence="6" id="KW-1185">Reference proteome</keyword>
<evidence type="ECO:0000313" key="5">
    <source>
        <dbReference type="EMBL" id="TWF80503.1"/>
    </source>
</evidence>
<dbReference type="PANTHER" id="PTHR32347:SF23">
    <property type="entry name" value="BLL5650 PROTEIN"/>
    <property type="match status" value="1"/>
</dbReference>
<evidence type="ECO:0000313" key="6">
    <source>
        <dbReference type="Proteomes" id="UP000321261"/>
    </source>
</evidence>
<dbReference type="GO" id="GO:0030313">
    <property type="term" value="C:cell envelope"/>
    <property type="evidence" value="ECO:0007669"/>
    <property type="project" value="UniProtKB-SubCell"/>
</dbReference>
<feature type="coiled-coil region" evidence="3">
    <location>
        <begin position="222"/>
        <end position="306"/>
    </location>
</feature>
<evidence type="ECO:0000256" key="1">
    <source>
        <dbReference type="ARBA" id="ARBA00004196"/>
    </source>
</evidence>
<dbReference type="RefSeq" id="WP_170309121.1">
    <property type="nucleotide sequence ID" value="NZ_VIWU01000001.1"/>
</dbReference>
<accession>A0A561T062</accession>
<dbReference type="Gene3D" id="2.40.30.170">
    <property type="match status" value="1"/>
</dbReference>
<evidence type="ECO:0000256" key="4">
    <source>
        <dbReference type="SAM" id="MobiDB-lite"/>
    </source>
</evidence>
<sequence length="519" mass="53413">MDGRHARTGQLRRAAQAAAAVVVALTVVGCTGEEPSAPRTAAVTRGSVTTGVSASGSMSAISQQNLGFRYGGQLTNVFVKVGDRVEAGQVLATLDDFFLRQVLAERQGQLRSQQAVLDRLINSPVVEGAQDAVSQAEEILDATRRQAKAVLNADEVAIDNAERQLATDREAHEEAEDRLERDREACGDSAGDGSEDDEDSSEASLPVLDPTDPACSAAEAAVTAAEQKVTASENTLDSAVEKRDVDKANGDIAIANAEQALVSARNSANSEESDRPFDIEQQRGVVVTAQAALAAAQRDLDDATLRAPVAGTVSALNGAVGEYLTPSNGTSALAPGSGAAIPGVESPSAAQAAMGAVANPARPGGTQFLVLDDIDAFQVVAPFNESDAARIAANQKANVSVDAIPDLTLTGTVLAVAPSGTAVSGVVNFYVTMIISGNDPRLKDGQTVRATVVTEEIGDVLTVPSAAVRQEDGRATVTVVEPGGAQKPVPFDPGVVGPDRTQVISGLREGQQVLLPAAR</sequence>
<dbReference type="AlphaFoldDB" id="A0A561T062"/>